<dbReference type="InterPro" id="IPR025543">
    <property type="entry name" value="Dodecin-like"/>
</dbReference>
<proteinExistence type="predicted"/>
<evidence type="ECO:0000313" key="3">
    <source>
        <dbReference type="Proteomes" id="UP000011599"/>
    </source>
</evidence>
<keyword evidence="1" id="KW-0175">Coiled coil</keyword>
<gene>
    <name evidence="2" type="ORF">C496_16522</name>
</gene>
<keyword evidence="3" id="KW-1185">Reference proteome</keyword>
<evidence type="ECO:0000313" key="2">
    <source>
        <dbReference type="EMBL" id="ELY39014.1"/>
    </source>
</evidence>
<dbReference type="EMBL" id="AOHW01000040">
    <property type="protein sequence ID" value="ELY39014.1"/>
    <property type="molecule type" value="Genomic_DNA"/>
</dbReference>
<organism evidence="2 3">
    <name type="scientific">Natronorubrum tibetense GA33</name>
    <dbReference type="NCBI Taxonomy" id="1114856"/>
    <lineage>
        <taxon>Archaea</taxon>
        <taxon>Methanobacteriati</taxon>
        <taxon>Methanobacteriota</taxon>
        <taxon>Stenosarchaea group</taxon>
        <taxon>Halobacteria</taxon>
        <taxon>Halobacteriales</taxon>
        <taxon>Natrialbaceae</taxon>
        <taxon>Natronorubrum</taxon>
    </lineage>
</organism>
<dbReference type="RefSeq" id="WP_006091341.1">
    <property type="nucleotide sequence ID" value="NZ_AOHW01000040.1"/>
</dbReference>
<dbReference type="OrthoDB" id="187186at2157"/>
<dbReference type="Gene3D" id="3.30.1660.10">
    <property type="entry name" value="Flavin-binding protein dodecin"/>
    <property type="match status" value="1"/>
</dbReference>
<dbReference type="InterPro" id="IPR036694">
    <property type="entry name" value="Dodecin-like_sf"/>
</dbReference>
<dbReference type="PATRIC" id="fig|1114856.3.peg.3417"/>
<dbReference type="eggNOG" id="arCOG04561">
    <property type="taxonomic scope" value="Archaea"/>
</dbReference>
<sequence length="69" mass="7609">MGETIKVIELVGTSTDSWEDAAQNALNDADELLENLSGIEIESQTADIEDGQIERYKTTVHVAFALQDR</sequence>
<protein>
    <recommendedName>
        <fullName evidence="4">Dodecin</fullName>
    </recommendedName>
</protein>
<dbReference type="Pfam" id="PF07311">
    <property type="entry name" value="Dodecin"/>
    <property type="match status" value="1"/>
</dbReference>
<comment type="caution">
    <text evidence="2">The sequence shown here is derived from an EMBL/GenBank/DDBJ whole genome shotgun (WGS) entry which is preliminary data.</text>
</comment>
<accession>L9VPF0</accession>
<dbReference type="AlphaFoldDB" id="L9VPF0"/>
<feature type="coiled-coil region" evidence="1">
    <location>
        <begin position="15"/>
        <end position="42"/>
    </location>
</feature>
<dbReference type="InterPro" id="IPR009923">
    <property type="entry name" value="Dodecin"/>
</dbReference>
<reference evidence="2 3" key="1">
    <citation type="journal article" date="2014" name="PLoS Genet.">
        <title>Phylogenetically driven sequencing of extremely halophilic archaea reveals strategies for static and dynamic osmo-response.</title>
        <authorList>
            <person name="Becker E.A."/>
            <person name="Seitzer P.M."/>
            <person name="Tritt A."/>
            <person name="Larsen D."/>
            <person name="Krusor M."/>
            <person name="Yao A.I."/>
            <person name="Wu D."/>
            <person name="Madern D."/>
            <person name="Eisen J.A."/>
            <person name="Darling A.E."/>
            <person name="Facciotti M.T."/>
        </authorList>
    </citation>
    <scope>NUCLEOTIDE SEQUENCE [LARGE SCALE GENOMIC DNA]</scope>
    <source>
        <strain evidence="2 3">GA33</strain>
    </source>
</reference>
<dbReference type="PANTHER" id="PTHR39324">
    <property type="entry name" value="CALCIUM DODECIN"/>
    <property type="match status" value="1"/>
</dbReference>
<dbReference type="SUPFAM" id="SSF89807">
    <property type="entry name" value="Dodecin-like"/>
    <property type="match status" value="1"/>
</dbReference>
<evidence type="ECO:0000256" key="1">
    <source>
        <dbReference type="SAM" id="Coils"/>
    </source>
</evidence>
<dbReference type="PANTHER" id="PTHR39324:SF1">
    <property type="entry name" value="CALCIUM DODECIN"/>
    <property type="match status" value="1"/>
</dbReference>
<dbReference type="Proteomes" id="UP000011599">
    <property type="component" value="Unassembled WGS sequence"/>
</dbReference>
<evidence type="ECO:0008006" key="4">
    <source>
        <dbReference type="Google" id="ProtNLM"/>
    </source>
</evidence>
<name>L9VPF0_9EURY</name>